<dbReference type="Proteomes" id="UP001596105">
    <property type="component" value="Unassembled WGS sequence"/>
</dbReference>
<dbReference type="SUPFAM" id="SSF46785">
    <property type="entry name" value="Winged helix' DNA-binding domain"/>
    <property type="match status" value="1"/>
</dbReference>
<reference evidence="5" key="1">
    <citation type="journal article" date="2019" name="Int. J. Syst. Evol. Microbiol.">
        <title>The Global Catalogue of Microorganisms (GCM) 10K type strain sequencing project: providing services to taxonomists for standard genome sequencing and annotation.</title>
        <authorList>
            <consortium name="The Broad Institute Genomics Platform"/>
            <consortium name="The Broad Institute Genome Sequencing Center for Infectious Disease"/>
            <person name="Wu L."/>
            <person name="Ma J."/>
        </authorList>
    </citation>
    <scope>NUCLEOTIDE SEQUENCE [LARGE SCALE GENOMIC DNA]</scope>
    <source>
        <strain evidence="5">CCUG 57113</strain>
    </source>
</reference>
<dbReference type="Pfam" id="PF25583">
    <property type="entry name" value="WCX"/>
    <property type="match status" value="1"/>
</dbReference>
<dbReference type="PROSITE" id="PS52050">
    <property type="entry name" value="WYL"/>
    <property type="match status" value="1"/>
</dbReference>
<dbReference type="Pfam" id="PF13280">
    <property type="entry name" value="WYL"/>
    <property type="match status" value="1"/>
</dbReference>
<evidence type="ECO:0000259" key="3">
    <source>
        <dbReference type="PROSITE" id="PS51000"/>
    </source>
</evidence>
<dbReference type="PANTHER" id="PTHR34580:SF1">
    <property type="entry name" value="PROTEIN PAFC"/>
    <property type="match status" value="1"/>
</dbReference>
<proteinExistence type="predicted"/>
<dbReference type="InterPro" id="IPR057727">
    <property type="entry name" value="WCX_dom"/>
</dbReference>
<dbReference type="Pfam" id="PF08279">
    <property type="entry name" value="HTH_11"/>
    <property type="match status" value="1"/>
</dbReference>
<dbReference type="InterPro" id="IPR036388">
    <property type="entry name" value="WH-like_DNA-bd_sf"/>
</dbReference>
<dbReference type="Gene3D" id="1.10.10.10">
    <property type="entry name" value="Winged helix-like DNA-binding domain superfamily/Winged helix DNA-binding domain"/>
    <property type="match status" value="1"/>
</dbReference>
<keyword evidence="5" id="KW-1185">Reference proteome</keyword>
<dbReference type="EMBL" id="JBHSMH010000025">
    <property type="protein sequence ID" value="MFC5469102.1"/>
    <property type="molecule type" value="Genomic_DNA"/>
</dbReference>
<dbReference type="RefSeq" id="WP_209748803.1">
    <property type="nucleotide sequence ID" value="NZ_JBHSMH010000025.1"/>
</dbReference>
<dbReference type="InterPro" id="IPR026881">
    <property type="entry name" value="WYL_dom"/>
</dbReference>
<evidence type="ECO:0000313" key="4">
    <source>
        <dbReference type="EMBL" id="MFC5469102.1"/>
    </source>
</evidence>
<protein>
    <submittedName>
        <fullName evidence="4">Helix-turn-helix transcriptional regulator</fullName>
    </submittedName>
</protein>
<accession>A0ABW0LW79</accession>
<evidence type="ECO:0000256" key="1">
    <source>
        <dbReference type="ARBA" id="ARBA00023015"/>
    </source>
</evidence>
<sequence>MNKTDRQLAIMLELQRSKVLRAEDLASLFETSVRTIYRDIHALSEMGIPIFGASGQGYSLMEGYFLPPVGFSAEEAVTLLMGTDFIEQRLDGDYGSVAKEARRKIEAILPEPVRGESTRVRETMRLLQAGEPVTGWREKDYLGQARRAIMERRKLRMTYLKKMPETDGNRKRTREVAPYGLVLVQGNWILIARCDLRQEIRHFRLSRMTGLTVLEDRFLIPHGFNFNDYRPPNDRNERVLVRANPEIADKIAETCHFYLELTEERKDGLLVNFLVRQPEELLPYILGWGGDVEVLEPESFRHRIREEAEKNFKTLLTRCCQQRFFILGLYPRMNNEELFDS</sequence>
<dbReference type="InterPro" id="IPR001034">
    <property type="entry name" value="DeoR_HTH"/>
</dbReference>
<dbReference type="InterPro" id="IPR036390">
    <property type="entry name" value="WH_DNA-bd_sf"/>
</dbReference>
<dbReference type="InterPro" id="IPR013196">
    <property type="entry name" value="HTH_11"/>
</dbReference>
<evidence type="ECO:0000256" key="2">
    <source>
        <dbReference type="ARBA" id="ARBA00023163"/>
    </source>
</evidence>
<gene>
    <name evidence="4" type="ORF">ACFPPD_10245</name>
</gene>
<organism evidence="4 5">
    <name type="scientific">Cohnella suwonensis</name>
    <dbReference type="NCBI Taxonomy" id="696072"/>
    <lineage>
        <taxon>Bacteria</taxon>
        <taxon>Bacillati</taxon>
        <taxon>Bacillota</taxon>
        <taxon>Bacilli</taxon>
        <taxon>Bacillales</taxon>
        <taxon>Paenibacillaceae</taxon>
        <taxon>Cohnella</taxon>
    </lineage>
</organism>
<comment type="caution">
    <text evidence="4">The sequence shown here is derived from an EMBL/GenBank/DDBJ whole genome shotgun (WGS) entry which is preliminary data.</text>
</comment>
<keyword evidence="1" id="KW-0805">Transcription regulation</keyword>
<dbReference type="PROSITE" id="PS51000">
    <property type="entry name" value="HTH_DEOR_2"/>
    <property type="match status" value="1"/>
</dbReference>
<feature type="domain" description="HTH deoR-type" evidence="3">
    <location>
        <begin position="3"/>
        <end position="58"/>
    </location>
</feature>
<evidence type="ECO:0000313" key="5">
    <source>
        <dbReference type="Proteomes" id="UP001596105"/>
    </source>
</evidence>
<dbReference type="InterPro" id="IPR051534">
    <property type="entry name" value="CBASS_pafABC_assoc_protein"/>
</dbReference>
<name>A0ABW0LW79_9BACL</name>
<keyword evidence="2" id="KW-0804">Transcription</keyword>
<dbReference type="PANTHER" id="PTHR34580">
    <property type="match status" value="1"/>
</dbReference>